<name>A0A2N9I4E2_FAGSY</name>
<reference evidence="4" key="1">
    <citation type="submission" date="2018-02" db="EMBL/GenBank/DDBJ databases">
        <authorList>
            <person name="Cohen D.B."/>
            <person name="Kent A.D."/>
        </authorList>
    </citation>
    <scope>NUCLEOTIDE SEQUENCE</scope>
</reference>
<dbReference type="InterPro" id="IPR041588">
    <property type="entry name" value="Integrase_H2C2"/>
</dbReference>
<proteinExistence type="predicted"/>
<accession>A0A2N9I4E2</accession>
<dbReference type="Pfam" id="PF17919">
    <property type="entry name" value="RT_RNaseH_2"/>
    <property type="match status" value="1"/>
</dbReference>
<dbReference type="InterPro" id="IPR021109">
    <property type="entry name" value="Peptidase_aspartic_dom_sf"/>
</dbReference>
<dbReference type="PANTHER" id="PTHR48475:SF2">
    <property type="entry name" value="RIBONUCLEASE H"/>
    <property type="match status" value="1"/>
</dbReference>
<dbReference type="InterPro" id="IPR041577">
    <property type="entry name" value="RT_RNaseH_2"/>
</dbReference>
<evidence type="ECO:0000256" key="1">
    <source>
        <dbReference type="SAM" id="MobiDB-lite"/>
    </source>
</evidence>
<organism evidence="4">
    <name type="scientific">Fagus sylvatica</name>
    <name type="common">Beechnut</name>
    <dbReference type="NCBI Taxonomy" id="28930"/>
    <lineage>
        <taxon>Eukaryota</taxon>
        <taxon>Viridiplantae</taxon>
        <taxon>Streptophyta</taxon>
        <taxon>Embryophyta</taxon>
        <taxon>Tracheophyta</taxon>
        <taxon>Spermatophyta</taxon>
        <taxon>Magnoliopsida</taxon>
        <taxon>eudicotyledons</taxon>
        <taxon>Gunneridae</taxon>
        <taxon>Pentapetalae</taxon>
        <taxon>rosids</taxon>
        <taxon>fabids</taxon>
        <taxon>Fagales</taxon>
        <taxon>Fagaceae</taxon>
        <taxon>Fagus</taxon>
    </lineage>
</organism>
<feature type="region of interest" description="Disordered" evidence="1">
    <location>
        <begin position="65"/>
        <end position="119"/>
    </location>
</feature>
<dbReference type="PANTHER" id="PTHR48475">
    <property type="entry name" value="RIBONUCLEASE H"/>
    <property type="match status" value="1"/>
</dbReference>
<evidence type="ECO:0008006" key="5">
    <source>
        <dbReference type="Google" id="ProtNLM"/>
    </source>
</evidence>
<sequence>MPLLALLTDHPKRILWLEHRLRTPRNIQTLKKIRLSTYLGGSLRRIVEPKGPKYLPSPNPFTEVWAKSSSPQHDPVSSVPRSSSHHYSELCERSHPHQPLHLESSPRKRKSSTKRAVRTEEQHAVWKALDLVSSSPFSQEIERAVLPKRFTTPCFEAYNGRTDPVAHISHYRQRMALCRTKEMDALLILKLEDRESLKDYATRFWETYNDIDDCSEDVALPHSNPLVVTLRIENFDVTRVLIDQGSFTKVMYQDLYEKLGLGESDLTSFASPVFGFLGESIVPQGKTILPVLVGLINLQTEFIVVRASSPYNAIMGKDWLHKMKAVPSTLHQKLRFLTKDRIMELNGDQPLGLEEGEIIPKRAPEKVFFDASNPELYFSVGSNLSLCDRENMVRLRIENRDVFAWSVYEAPGVSPDLACHTLNIIPNHRPVAQKRRKLAPKRANIVLEEVERLLTAGAVREVQYPAWLSNTMVVKKKNDLAKPRDAKQVQCLIRMVAALERFISKSADRCKPLFQLLGRKRKFLWDDECSAAFQRIKLYLSSAPCHSIPTPGEPIFLYLAVSDHAVSVVLIQEEEQEQKPIFFVSKVMNETEVLALRECGLGVSPGSQKTPSLFPSKNGYAIKGQVLTDFIAEFRQDPSTPPLTIPTETQFNSSSGKWELFIDGALNCKGSRAGIVLVSPKGLILEQAVRLGFSASKNEAEYEALARNERMSAYLLVVRSLLAEFESAQVAQINREHNSHIDVLAKLATALEMDMQRIICIETLDRPSFQGREALSIHAVSDQSSWMDLILDYLKNNKLPKDRKAADLIKRKALKYWVSREESLYKRSFSGPCLLCVHPNLVKNLLYEIHEGICGSHIGGRSLAHKAMSQGYWWPYMQVNALAYVRECDKCQRFPPMMHQPA</sequence>
<feature type="compositionally biased region" description="Basic residues" evidence="1">
    <location>
        <begin position="107"/>
        <end position="116"/>
    </location>
</feature>
<dbReference type="Gene3D" id="2.40.70.10">
    <property type="entry name" value="Acid Proteases"/>
    <property type="match status" value="1"/>
</dbReference>
<feature type="domain" description="Integrase zinc-binding" evidence="3">
    <location>
        <begin position="838"/>
        <end position="894"/>
    </location>
</feature>
<dbReference type="Gene3D" id="1.10.340.70">
    <property type="match status" value="1"/>
</dbReference>
<dbReference type="CDD" id="cd00303">
    <property type="entry name" value="retropepsin_like"/>
    <property type="match status" value="1"/>
</dbReference>
<dbReference type="InterPro" id="IPR043128">
    <property type="entry name" value="Rev_trsase/Diguanyl_cyclase"/>
</dbReference>
<evidence type="ECO:0000259" key="3">
    <source>
        <dbReference type="Pfam" id="PF17921"/>
    </source>
</evidence>
<evidence type="ECO:0000259" key="2">
    <source>
        <dbReference type="Pfam" id="PF17919"/>
    </source>
</evidence>
<evidence type="ECO:0000313" key="4">
    <source>
        <dbReference type="EMBL" id="SPD18879.1"/>
    </source>
</evidence>
<dbReference type="EMBL" id="OIVN01004713">
    <property type="protein sequence ID" value="SPD18879.1"/>
    <property type="molecule type" value="Genomic_DNA"/>
</dbReference>
<feature type="compositionally biased region" description="Basic and acidic residues" evidence="1">
    <location>
        <begin position="86"/>
        <end position="95"/>
    </location>
</feature>
<dbReference type="InterPro" id="IPR043502">
    <property type="entry name" value="DNA/RNA_pol_sf"/>
</dbReference>
<feature type="domain" description="Reverse transcriptase/retrotransposon-derived protein RNase H-like" evidence="2">
    <location>
        <begin position="525"/>
        <end position="592"/>
    </location>
</feature>
<dbReference type="SUPFAM" id="SSF56672">
    <property type="entry name" value="DNA/RNA polymerases"/>
    <property type="match status" value="1"/>
</dbReference>
<protein>
    <recommendedName>
        <fullName evidence="5">Integrase zinc-binding domain-containing protein</fullName>
    </recommendedName>
</protein>
<dbReference type="Gene3D" id="3.30.70.270">
    <property type="match status" value="1"/>
</dbReference>
<gene>
    <name evidence="4" type="ORF">FSB_LOCUS46761</name>
</gene>
<dbReference type="AlphaFoldDB" id="A0A2N9I4E2"/>
<dbReference type="Pfam" id="PF17921">
    <property type="entry name" value="Integrase_H2C2"/>
    <property type="match status" value="1"/>
</dbReference>